<gene>
    <name evidence="4" type="primary">ligA_1</name>
    <name evidence="4" type="ORF">BN1079_01169</name>
</gene>
<organism evidence="4 5">
    <name type="scientific">Pseudomonas saudiphocaensis</name>
    <dbReference type="NCBI Taxonomy" id="1499686"/>
    <lineage>
        <taxon>Bacteria</taxon>
        <taxon>Pseudomonadati</taxon>
        <taxon>Pseudomonadota</taxon>
        <taxon>Gammaproteobacteria</taxon>
        <taxon>Pseudomonadales</taxon>
        <taxon>Pseudomonadaceae</taxon>
        <taxon>Pseudomonas</taxon>
    </lineage>
</organism>
<feature type="domain" description="DisA/LigA helix-hairpin-helix motif" evidence="3">
    <location>
        <begin position="14"/>
        <end position="73"/>
    </location>
</feature>
<evidence type="ECO:0000259" key="3">
    <source>
        <dbReference type="Pfam" id="PF12826"/>
    </source>
</evidence>
<protein>
    <submittedName>
        <fullName evidence="4">NAD-dependent DNA ligase LigA</fullName>
    </submittedName>
</protein>
<dbReference type="InterPro" id="IPR041663">
    <property type="entry name" value="DisA/LigA_HHH"/>
</dbReference>
<keyword evidence="5" id="KW-1185">Reference proteome</keyword>
<proteinExistence type="predicted"/>
<dbReference type="InterPro" id="IPR010994">
    <property type="entry name" value="RuvA_2-like"/>
</dbReference>
<keyword evidence="1" id="KW-0227">DNA damage</keyword>
<evidence type="ECO:0000313" key="5">
    <source>
        <dbReference type="Proteomes" id="UP000053902"/>
    </source>
</evidence>
<dbReference type="EMBL" id="CCSF01000001">
    <property type="protein sequence ID" value="CDZ93864.1"/>
    <property type="molecule type" value="Genomic_DNA"/>
</dbReference>
<name>A0A078LRZ4_9PSED</name>
<keyword evidence="2" id="KW-0234">DNA repair</keyword>
<sequence length="201" mass="21329">MLGNALVHFVSRRALRIPNVGEETAKLLARALGSLECIGQALPDVLVYLPEVGLEVAHETHSFFEDEHNRTVIAQLRERGSSCRRRASCIPEFAACATLAGLIDKLKIPFIAPSQNAWRIASAAWKPSSPPTGLTSVRSSALPKKALAPCAITSTARKLPAPARSKRNCANSACIGKAHLEATVAGSGAGSKLIKANMLWG</sequence>
<dbReference type="GO" id="GO:0006281">
    <property type="term" value="P:DNA repair"/>
    <property type="evidence" value="ECO:0007669"/>
    <property type="project" value="UniProtKB-KW"/>
</dbReference>
<dbReference type="Proteomes" id="UP000053902">
    <property type="component" value="Unassembled WGS sequence"/>
</dbReference>
<dbReference type="STRING" id="1499686.BN1079_01169"/>
<keyword evidence="4" id="KW-0436">Ligase</keyword>
<reference evidence="4 5" key="1">
    <citation type="submission" date="2014-07" db="EMBL/GenBank/DDBJ databases">
        <authorList>
            <person name="Urmite Genomes Urmite Genomes"/>
        </authorList>
    </citation>
    <scope>NUCLEOTIDE SEQUENCE [LARGE SCALE GENOMIC DNA]</scope>
    <source>
        <strain evidence="4 5">20_BN</strain>
    </source>
</reference>
<dbReference type="Gene3D" id="1.10.150.20">
    <property type="entry name" value="5' to 3' exonuclease, C-terminal subdomain"/>
    <property type="match status" value="1"/>
</dbReference>
<evidence type="ECO:0000256" key="2">
    <source>
        <dbReference type="ARBA" id="ARBA00023204"/>
    </source>
</evidence>
<evidence type="ECO:0000256" key="1">
    <source>
        <dbReference type="ARBA" id="ARBA00022763"/>
    </source>
</evidence>
<dbReference type="eggNOG" id="COG0272">
    <property type="taxonomic scope" value="Bacteria"/>
</dbReference>
<dbReference type="GO" id="GO:0016874">
    <property type="term" value="F:ligase activity"/>
    <property type="evidence" value="ECO:0007669"/>
    <property type="project" value="UniProtKB-KW"/>
</dbReference>
<accession>A0A078LRZ4</accession>
<evidence type="ECO:0000313" key="4">
    <source>
        <dbReference type="EMBL" id="CDZ93864.1"/>
    </source>
</evidence>
<dbReference type="AlphaFoldDB" id="A0A078LRZ4"/>
<dbReference type="Pfam" id="PF12826">
    <property type="entry name" value="HHH_2"/>
    <property type="match status" value="1"/>
</dbReference>
<dbReference type="SUPFAM" id="SSF47781">
    <property type="entry name" value="RuvA domain 2-like"/>
    <property type="match status" value="1"/>
</dbReference>
<dbReference type="HOGENOM" id="CLU_1359448_0_0_6"/>